<comment type="caution">
    <text evidence="2">The sequence shown here is derived from an EMBL/GenBank/DDBJ whole genome shotgun (WGS) entry which is preliminary data.</text>
</comment>
<feature type="signal peptide" evidence="1">
    <location>
        <begin position="1"/>
        <end position="21"/>
    </location>
</feature>
<reference evidence="2 3" key="1">
    <citation type="journal article" date="2017" name="Nat. Ecol. Evol.">
        <title>Scallop genome provides insights into evolution of bilaterian karyotype and development.</title>
        <authorList>
            <person name="Wang S."/>
            <person name="Zhang J."/>
            <person name="Jiao W."/>
            <person name="Li J."/>
            <person name="Xun X."/>
            <person name="Sun Y."/>
            <person name="Guo X."/>
            <person name="Huan P."/>
            <person name="Dong B."/>
            <person name="Zhang L."/>
            <person name="Hu X."/>
            <person name="Sun X."/>
            <person name="Wang J."/>
            <person name="Zhao C."/>
            <person name="Wang Y."/>
            <person name="Wang D."/>
            <person name="Huang X."/>
            <person name="Wang R."/>
            <person name="Lv J."/>
            <person name="Li Y."/>
            <person name="Zhang Z."/>
            <person name="Liu B."/>
            <person name="Lu W."/>
            <person name="Hui Y."/>
            <person name="Liang J."/>
            <person name="Zhou Z."/>
            <person name="Hou R."/>
            <person name="Li X."/>
            <person name="Liu Y."/>
            <person name="Li H."/>
            <person name="Ning X."/>
            <person name="Lin Y."/>
            <person name="Zhao L."/>
            <person name="Xing Q."/>
            <person name="Dou J."/>
            <person name="Li Y."/>
            <person name="Mao J."/>
            <person name="Guo H."/>
            <person name="Dou H."/>
            <person name="Li T."/>
            <person name="Mu C."/>
            <person name="Jiang W."/>
            <person name="Fu Q."/>
            <person name="Fu X."/>
            <person name="Miao Y."/>
            <person name="Liu J."/>
            <person name="Yu Q."/>
            <person name="Li R."/>
            <person name="Liao H."/>
            <person name="Li X."/>
            <person name="Kong Y."/>
            <person name="Jiang Z."/>
            <person name="Chourrout D."/>
            <person name="Li R."/>
            <person name="Bao Z."/>
        </authorList>
    </citation>
    <scope>NUCLEOTIDE SEQUENCE [LARGE SCALE GENOMIC DNA]</scope>
    <source>
        <strain evidence="2 3">PY_sf001</strain>
    </source>
</reference>
<gene>
    <name evidence="2" type="ORF">KP79_PYT21186</name>
</gene>
<protein>
    <submittedName>
        <fullName evidence="2">Translation factor GUF1-like</fullName>
    </submittedName>
</protein>
<dbReference type="AlphaFoldDB" id="A0A210QD79"/>
<dbReference type="EMBL" id="NEDP02004099">
    <property type="protein sequence ID" value="OWF46689.1"/>
    <property type="molecule type" value="Genomic_DNA"/>
</dbReference>
<accession>A0A210QD79</accession>
<feature type="chain" id="PRO_5012826520" evidence="1">
    <location>
        <begin position="22"/>
        <end position="312"/>
    </location>
</feature>
<evidence type="ECO:0000256" key="1">
    <source>
        <dbReference type="SAM" id="SignalP"/>
    </source>
</evidence>
<sequence length="312" mass="35746">MVTMCNAAGFVIYLVLSLVTGRRIDRVQSHVQTVLISDISPGDGNDQQYRTEGQKEAMLLSLHNLVKNSFDGVDDDDLLQLYVMCQFDFILWKCGRLSSRTSNQQITDHNVPSVTYQYVQTTTDQSKQLGIDYNVQPETDQNVQTTTDQSKQLGTDYNVQLEMDQNVQTTTDQIKYLETDHNVQPETDQNIQRTTDQSKKLKIYHNVQLETDQNVQTTTDQIKQLKIDHNKRLKSNKDIQPTTEKPVQHEAFNKKDSELDWNLSVPVEDYETKEDDPDADDMGLAGSLLCQMCSSVKITAEREKCETRLCDY</sequence>
<name>A0A210QD79_MIZYE</name>
<keyword evidence="3" id="KW-1185">Reference proteome</keyword>
<evidence type="ECO:0000313" key="2">
    <source>
        <dbReference type="EMBL" id="OWF46689.1"/>
    </source>
</evidence>
<organism evidence="2 3">
    <name type="scientific">Mizuhopecten yessoensis</name>
    <name type="common">Japanese scallop</name>
    <name type="synonym">Patinopecten yessoensis</name>
    <dbReference type="NCBI Taxonomy" id="6573"/>
    <lineage>
        <taxon>Eukaryota</taxon>
        <taxon>Metazoa</taxon>
        <taxon>Spiralia</taxon>
        <taxon>Lophotrochozoa</taxon>
        <taxon>Mollusca</taxon>
        <taxon>Bivalvia</taxon>
        <taxon>Autobranchia</taxon>
        <taxon>Pteriomorphia</taxon>
        <taxon>Pectinida</taxon>
        <taxon>Pectinoidea</taxon>
        <taxon>Pectinidae</taxon>
        <taxon>Mizuhopecten</taxon>
    </lineage>
</organism>
<dbReference type="Proteomes" id="UP000242188">
    <property type="component" value="Unassembled WGS sequence"/>
</dbReference>
<proteinExistence type="predicted"/>
<evidence type="ECO:0000313" key="3">
    <source>
        <dbReference type="Proteomes" id="UP000242188"/>
    </source>
</evidence>
<keyword evidence="1" id="KW-0732">Signal</keyword>